<protein>
    <submittedName>
        <fullName evidence="1">Uncharacterized protein</fullName>
    </submittedName>
</protein>
<proteinExistence type="predicted"/>
<reference evidence="2" key="1">
    <citation type="journal article" date="2023" name="Nat. Plants">
        <title>Single-cell RNA sequencing provides a high-resolution roadmap for understanding the multicellular compartmentation of specialized metabolism.</title>
        <authorList>
            <person name="Sun S."/>
            <person name="Shen X."/>
            <person name="Li Y."/>
            <person name="Li Y."/>
            <person name="Wang S."/>
            <person name="Li R."/>
            <person name="Zhang H."/>
            <person name="Shen G."/>
            <person name="Guo B."/>
            <person name="Wei J."/>
            <person name="Xu J."/>
            <person name="St-Pierre B."/>
            <person name="Chen S."/>
            <person name="Sun C."/>
        </authorList>
    </citation>
    <scope>NUCLEOTIDE SEQUENCE [LARGE SCALE GENOMIC DNA]</scope>
</reference>
<sequence length="567" mass="64108">MNRTAAMNNSGFLINLEGSRKGAITMLVFLFLIGVLLALLFKNLSSSSLNPIIKEACTKTLYSSLCFDSISSVPISKNPLTFHGFLEFLINQTKNSVEITRTYIMVQFENQDSTSQVKNAHRDCIEILDQTLYELGQAIDHLHKFPSSYGNLKTLLSAAMTNENTCIDGFSDLESQKGLKEQFQSLLTPISRMISNSLAMINYMENINGQETVQNPRMLIKEVQEDRTPDWMTNADMKMVEIPTRRRRRRRTSADVIVASDGSGDYTFITEAIGMTPNMSMKRYVIKIKSGIYEENVIIPREKINLIFIGDGMNKTIIKGSRNIVDGYSTFASATLTVIGDKFIARDLTIINTSGPEKHQAVALMVTSNAAFFRCQMISYQDTLYAHSLSQFYQDCTIQGTVDFIFGNAAAIFKNCLILVRKPAPRQKNMITAQGREDPNQNTGISLQNCTIKAAPEFTLADQRNFSTFLGRPWRNFSRTIIMNSYLDNLIDPQGWCTWNEYSNLHTIDYIEYMNSGPGSNTSRRVTWAGYRKNCSEDILRQFTVGEFLHGADSWLRSRVFPLLRST</sequence>
<comment type="caution">
    <text evidence="1">The sequence shown here is derived from an EMBL/GenBank/DDBJ whole genome shotgun (WGS) entry which is preliminary data.</text>
</comment>
<organism evidence="1 2">
    <name type="scientific">Catharanthus roseus</name>
    <name type="common">Madagascar periwinkle</name>
    <name type="synonym">Vinca rosea</name>
    <dbReference type="NCBI Taxonomy" id="4058"/>
    <lineage>
        <taxon>Eukaryota</taxon>
        <taxon>Viridiplantae</taxon>
        <taxon>Streptophyta</taxon>
        <taxon>Embryophyta</taxon>
        <taxon>Tracheophyta</taxon>
        <taxon>Spermatophyta</taxon>
        <taxon>Magnoliopsida</taxon>
        <taxon>eudicotyledons</taxon>
        <taxon>Gunneridae</taxon>
        <taxon>Pentapetalae</taxon>
        <taxon>asterids</taxon>
        <taxon>lamiids</taxon>
        <taxon>Gentianales</taxon>
        <taxon>Apocynaceae</taxon>
        <taxon>Rauvolfioideae</taxon>
        <taxon>Vinceae</taxon>
        <taxon>Catharanthinae</taxon>
        <taxon>Catharanthus</taxon>
    </lineage>
</organism>
<dbReference type="EMBL" id="CM044703">
    <property type="protein sequence ID" value="KAI5674162.1"/>
    <property type="molecule type" value="Genomic_DNA"/>
</dbReference>
<accession>A0ACC0BNI1</accession>
<evidence type="ECO:0000313" key="1">
    <source>
        <dbReference type="EMBL" id="KAI5674162.1"/>
    </source>
</evidence>
<dbReference type="Proteomes" id="UP001060085">
    <property type="component" value="Linkage Group LG03"/>
</dbReference>
<evidence type="ECO:0000313" key="2">
    <source>
        <dbReference type="Proteomes" id="UP001060085"/>
    </source>
</evidence>
<keyword evidence="2" id="KW-1185">Reference proteome</keyword>
<gene>
    <name evidence="1" type="ORF">M9H77_14526</name>
</gene>
<name>A0ACC0BNI1_CATRO</name>